<feature type="transmembrane region" description="Helical" evidence="11">
    <location>
        <begin position="371"/>
        <end position="390"/>
    </location>
</feature>
<dbReference type="Pfam" id="PF00664">
    <property type="entry name" value="ABC_membrane"/>
    <property type="match status" value="1"/>
</dbReference>
<dbReference type="Gene3D" id="1.20.1560.10">
    <property type="entry name" value="ABC transporter type 1, transmembrane domain"/>
    <property type="match status" value="1"/>
</dbReference>
<keyword evidence="3 11" id="KW-0812">Transmembrane</keyword>
<feature type="transmembrane region" description="Helical" evidence="11">
    <location>
        <begin position="396"/>
        <end position="416"/>
    </location>
</feature>
<dbReference type="InterPro" id="IPR003439">
    <property type="entry name" value="ABC_transporter-like_ATP-bd"/>
</dbReference>
<dbReference type="OrthoDB" id="6500128at2759"/>
<dbReference type="FunFam" id="3.40.50.300:FF:000287">
    <property type="entry name" value="Multidrug ABC transporter ATP-binding protein"/>
    <property type="match status" value="1"/>
</dbReference>
<accession>A0A6G1GS67</accession>
<dbReference type="PROSITE" id="PS50893">
    <property type="entry name" value="ABC_TRANSPORTER_2"/>
    <property type="match status" value="1"/>
</dbReference>
<evidence type="ECO:0000256" key="11">
    <source>
        <dbReference type="SAM" id="Phobius"/>
    </source>
</evidence>
<feature type="coiled-coil region" evidence="9">
    <location>
        <begin position="529"/>
        <end position="556"/>
    </location>
</feature>
<dbReference type="InterPro" id="IPR003593">
    <property type="entry name" value="AAA+_ATPase"/>
</dbReference>
<sequence length="966" mass="107135">MAGHAIDFFHYLGPISVPICFAVISIQNLVTFKKPKPFNKKQRNLAFGIIPVIALAYIGESVLTILQTYRNPTRPSDQAHNVYNLFSVFFWVGVGIFSNKKEPIWYPYLGATICAACTEIALVVLYAVTLQAHRRSATTLLALSSFRALLLIGACANLGFLLRGGNKVEKGKDVERQPLLNGPTDTKAYGAVEETSATSTLNGDDDEDEDGKKAKKSREELIQEKGGWWAYARDYMMFLPSLWPAGKPPIQLCLLIMLVKELVFDRAINLLIARQWGILINCITADYGTGNFPIKEFAIWVFMLYLVSGAGVSLIEKYVEVFYDNFARKQLATITFNHVMRLSMDFHHDKDLGEIIAAIGQGDAITELLKVGLFEVFPIFIDIIIATVYITTQYGVYTTCIFYVCGAAYLAVGFTMSQYTVASQKKYSADYRTENKVQTEGFSNWETVSYFNTREHENQRYQHAVNDALQSWKGYSNRYRLIAALQNLIMQAGFAGVAAYGIYQVSMGVKDIGSFVTLISYWSVVVSPVSSMLRRYKELAREMVSAEKLIELMKRMPSILSREDAPDFVLKEGKVEYQNVDFAYDPRKKTLKDVSFEAKSGQTIAFVGETGGGKSTTVKLLMRFYDVTGGRILIDDQDIRDVKIESLREHLGIVPQAPSMFNTSVMENVRYSRLSATDEEVMEACKAAAIHDKILTFTDGYKTKVGERGVKLSGGELQRIAIARVLVKNPRIVILDEATSAVDSNTESHIQEALRKLTTGRTTFIIAHRLSTIMHADQILVITDGEVVERGNHWDLLRQGGKYKDLWTAQTTPLRSLPPSANDNGEGSSKASSMTAKDGADHAEDVNVNQLIVDVSTKAYSEALAQEMLNTDKDDAENEPASQIDGQKDSKVKTASKNIQMKIQQLTKANGKAAAVAEVTSQAELEEDGKGEGELKMVSPRPTGGFGVVGEEGKEGEDGKKDGKKE</sequence>
<dbReference type="AlphaFoldDB" id="A0A6G1GS67"/>
<protein>
    <recommendedName>
        <fullName evidence="16">Heavy metal tolerance protein</fullName>
    </recommendedName>
</protein>
<dbReference type="PANTHER" id="PTHR24221">
    <property type="entry name" value="ATP-BINDING CASSETTE SUB-FAMILY B"/>
    <property type="match status" value="1"/>
</dbReference>
<keyword evidence="9" id="KW-0175">Coiled coil</keyword>
<reference evidence="14" key="1">
    <citation type="journal article" date="2020" name="Stud. Mycol.">
        <title>101 Dothideomycetes genomes: a test case for predicting lifestyles and emergence of pathogens.</title>
        <authorList>
            <person name="Haridas S."/>
            <person name="Albert R."/>
            <person name="Binder M."/>
            <person name="Bloem J."/>
            <person name="Labutti K."/>
            <person name="Salamov A."/>
            <person name="Andreopoulos B."/>
            <person name="Baker S."/>
            <person name="Barry K."/>
            <person name="Bills G."/>
            <person name="Bluhm B."/>
            <person name="Cannon C."/>
            <person name="Castanera R."/>
            <person name="Culley D."/>
            <person name="Daum C."/>
            <person name="Ezra D."/>
            <person name="Gonzalez J."/>
            <person name="Henrissat B."/>
            <person name="Kuo A."/>
            <person name="Liang C."/>
            <person name="Lipzen A."/>
            <person name="Lutzoni F."/>
            <person name="Magnuson J."/>
            <person name="Mondo S."/>
            <person name="Nolan M."/>
            <person name="Ohm R."/>
            <person name="Pangilinan J."/>
            <person name="Park H.-J."/>
            <person name="Ramirez L."/>
            <person name="Alfaro M."/>
            <person name="Sun H."/>
            <person name="Tritt A."/>
            <person name="Yoshinaga Y."/>
            <person name="Zwiers L.-H."/>
            <person name="Turgeon B."/>
            <person name="Goodwin S."/>
            <person name="Spatafora J."/>
            <person name="Crous P."/>
            <person name="Grigoriev I."/>
        </authorList>
    </citation>
    <scope>NUCLEOTIDE SEQUENCE</scope>
    <source>
        <strain evidence="14">CBS 113979</strain>
    </source>
</reference>
<dbReference type="InterPro" id="IPR039421">
    <property type="entry name" value="Type_1_exporter"/>
</dbReference>
<dbReference type="Pfam" id="PF00005">
    <property type="entry name" value="ABC_tran"/>
    <property type="match status" value="1"/>
</dbReference>
<dbReference type="SUPFAM" id="SSF52540">
    <property type="entry name" value="P-loop containing nucleoside triphosphate hydrolases"/>
    <property type="match status" value="1"/>
</dbReference>
<feature type="transmembrane region" description="Helical" evidence="11">
    <location>
        <begin position="481"/>
        <end position="503"/>
    </location>
</feature>
<dbReference type="GO" id="GO:0005524">
    <property type="term" value="F:ATP binding"/>
    <property type="evidence" value="ECO:0007669"/>
    <property type="project" value="UniProtKB-KW"/>
</dbReference>
<keyword evidence="6 11" id="KW-1133">Transmembrane helix</keyword>
<evidence type="ECO:0000256" key="8">
    <source>
        <dbReference type="ARBA" id="ARBA00024363"/>
    </source>
</evidence>
<dbReference type="SMART" id="SM00382">
    <property type="entry name" value="AAA"/>
    <property type="match status" value="1"/>
</dbReference>
<evidence type="ECO:0000313" key="14">
    <source>
        <dbReference type="EMBL" id="KAF1983617.1"/>
    </source>
</evidence>
<feature type="region of interest" description="Disordered" evidence="10">
    <location>
        <begin position="812"/>
        <end position="843"/>
    </location>
</feature>
<dbReference type="SUPFAM" id="SSF90123">
    <property type="entry name" value="ABC transporter transmembrane region"/>
    <property type="match status" value="1"/>
</dbReference>
<feature type="transmembrane region" description="Helical" evidence="11">
    <location>
        <begin position="44"/>
        <end position="69"/>
    </location>
</feature>
<feature type="transmembrane region" description="Helical" evidence="11">
    <location>
        <begin position="12"/>
        <end position="32"/>
    </location>
</feature>
<feature type="domain" description="ABC transmembrane type-1" evidence="13">
    <location>
        <begin position="267"/>
        <end position="541"/>
    </location>
</feature>
<dbReference type="GO" id="GO:0140359">
    <property type="term" value="F:ABC-type transporter activity"/>
    <property type="evidence" value="ECO:0007669"/>
    <property type="project" value="InterPro"/>
</dbReference>
<evidence type="ECO:0000256" key="1">
    <source>
        <dbReference type="ARBA" id="ARBA00004141"/>
    </source>
</evidence>
<feature type="transmembrane region" description="Helical" evidence="11">
    <location>
        <begin position="140"/>
        <end position="162"/>
    </location>
</feature>
<proteinExistence type="inferred from homology"/>
<feature type="compositionally biased region" description="Basic and acidic residues" evidence="10">
    <location>
        <begin position="951"/>
        <end position="966"/>
    </location>
</feature>
<evidence type="ECO:0000256" key="5">
    <source>
        <dbReference type="ARBA" id="ARBA00022840"/>
    </source>
</evidence>
<dbReference type="Proteomes" id="UP000800041">
    <property type="component" value="Unassembled WGS sequence"/>
</dbReference>
<dbReference type="PANTHER" id="PTHR24221:SF503">
    <property type="entry name" value="MITOCHONDRIAL POTASSIUM CHANNEL ATP-BINDING SUBUNIT"/>
    <property type="match status" value="1"/>
</dbReference>
<feature type="transmembrane region" description="Helical" evidence="11">
    <location>
        <begin position="81"/>
        <end position="98"/>
    </location>
</feature>
<evidence type="ECO:0000256" key="6">
    <source>
        <dbReference type="ARBA" id="ARBA00022989"/>
    </source>
</evidence>
<dbReference type="PROSITE" id="PS00211">
    <property type="entry name" value="ABC_TRANSPORTER_1"/>
    <property type="match status" value="1"/>
</dbReference>
<evidence type="ECO:0000313" key="15">
    <source>
        <dbReference type="Proteomes" id="UP000800041"/>
    </source>
</evidence>
<dbReference type="InterPro" id="IPR011527">
    <property type="entry name" value="ABC1_TM_dom"/>
</dbReference>
<evidence type="ECO:0000256" key="2">
    <source>
        <dbReference type="ARBA" id="ARBA00022448"/>
    </source>
</evidence>
<keyword evidence="2" id="KW-0813">Transport</keyword>
<dbReference type="GO" id="GO:0016020">
    <property type="term" value="C:membrane"/>
    <property type="evidence" value="ECO:0007669"/>
    <property type="project" value="UniProtKB-SubCell"/>
</dbReference>
<organism evidence="14 15">
    <name type="scientific">Aulographum hederae CBS 113979</name>
    <dbReference type="NCBI Taxonomy" id="1176131"/>
    <lineage>
        <taxon>Eukaryota</taxon>
        <taxon>Fungi</taxon>
        <taxon>Dikarya</taxon>
        <taxon>Ascomycota</taxon>
        <taxon>Pezizomycotina</taxon>
        <taxon>Dothideomycetes</taxon>
        <taxon>Pleosporomycetidae</taxon>
        <taxon>Aulographales</taxon>
        <taxon>Aulographaceae</taxon>
    </lineage>
</organism>
<keyword evidence="15" id="KW-1185">Reference proteome</keyword>
<dbReference type="InterPro" id="IPR036640">
    <property type="entry name" value="ABC1_TM_sf"/>
</dbReference>
<comment type="similarity">
    <text evidence="8">Belongs to the ABC transporter superfamily. ABCB family. Heavy Metal importer (TC 3.A.1.210) subfamily.</text>
</comment>
<evidence type="ECO:0000256" key="3">
    <source>
        <dbReference type="ARBA" id="ARBA00022692"/>
    </source>
</evidence>
<evidence type="ECO:0000256" key="9">
    <source>
        <dbReference type="SAM" id="Coils"/>
    </source>
</evidence>
<keyword evidence="4" id="KW-0547">Nucleotide-binding</keyword>
<dbReference type="EMBL" id="ML977173">
    <property type="protein sequence ID" value="KAF1983617.1"/>
    <property type="molecule type" value="Genomic_DNA"/>
</dbReference>
<feature type="compositionally biased region" description="Polar residues" evidence="10">
    <location>
        <begin position="812"/>
        <end position="835"/>
    </location>
</feature>
<feature type="region of interest" description="Disordered" evidence="10">
    <location>
        <begin position="195"/>
        <end position="217"/>
    </location>
</feature>
<evidence type="ECO:0000259" key="12">
    <source>
        <dbReference type="PROSITE" id="PS50893"/>
    </source>
</evidence>
<evidence type="ECO:0000256" key="10">
    <source>
        <dbReference type="SAM" id="MobiDB-lite"/>
    </source>
</evidence>
<feature type="region of interest" description="Disordered" evidence="10">
    <location>
        <begin position="871"/>
        <end position="893"/>
    </location>
</feature>
<dbReference type="InterPro" id="IPR027417">
    <property type="entry name" value="P-loop_NTPase"/>
</dbReference>
<dbReference type="GO" id="GO:0016887">
    <property type="term" value="F:ATP hydrolysis activity"/>
    <property type="evidence" value="ECO:0007669"/>
    <property type="project" value="InterPro"/>
</dbReference>
<feature type="domain" description="ABC transporter" evidence="12">
    <location>
        <begin position="575"/>
        <end position="809"/>
    </location>
</feature>
<evidence type="ECO:0000256" key="7">
    <source>
        <dbReference type="ARBA" id="ARBA00023136"/>
    </source>
</evidence>
<comment type="subcellular location">
    <subcellularLocation>
        <location evidence="1">Membrane</location>
        <topology evidence="1">Multi-pass membrane protein</topology>
    </subcellularLocation>
</comment>
<feature type="transmembrane region" description="Helical" evidence="11">
    <location>
        <begin position="105"/>
        <end position="128"/>
    </location>
</feature>
<keyword evidence="7 11" id="KW-0472">Membrane</keyword>
<name>A0A6G1GS67_9PEZI</name>
<dbReference type="InterPro" id="IPR017871">
    <property type="entry name" value="ABC_transporter-like_CS"/>
</dbReference>
<keyword evidence="5" id="KW-0067">ATP-binding</keyword>
<dbReference type="PROSITE" id="PS50929">
    <property type="entry name" value="ABC_TM1F"/>
    <property type="match status" value="1"/>
</dbReference>
<evidence type="ECO:0000256" key="4">
    <source>
        <dbReference type="ARBA" id="ARBA00022741"/>
    </source>
</evidence>
<gene>
    <name evidence="14" type="ORF">K402DRAFT_337885</name>
</gene>
<dbReference type="Gene3D" id="3.40.50.300">
    <property type="entry name" value="P-loop containing nucleotide triphosphate hydrolases"/>
    <property type="match status" value="1"/>
</dbReference>
<evidence type="ECO:0000259" key="13">
    <source>
        <dbReference type="PROSITE" id="PS50929"/>
    </source>
</evidence>
<evidence type="ECO:0008006" key="16">
    <source>
        <dbReference type="Google" id="ProtNLM"/>
    </source>
</evidence>
<feature type="region of interest" description="Disordered" evidence="10">
    <location>
        <begin position="920"/>
        <end position="966"/>
    </location>
</feature>